<dbReference type="EMBL" id="ML995501">
    <property type="protein sequence ID" value="KAF2137572.1"/>
    <property type="molecule type" value="Genomic_DNA"/>
</dbReference>
<protein>
    <submittedName>
        <fullName evidence="2">Uncharacterized protein</fullName>
    </submittedName>
</protein>
<name>A0A6A6B054_9PEZI</name>
<sequence>MAASSSPTSIPPLLDRSNKRHRFLNLDSSESTPSDTSSIYTADNSNAAKPASPRSHFHEARSSGEVQRARARAPTTPHGPGIAVRFTNRPDATPLTTILEQRSASTLRERASQLLARASLHQRPSSSVRPDTPAAADHGTPTDRKDAAGTRVDGVNRRQISWSINVDEATLRELHEIISSQRPARQDPKSASSLGSSPGTGSDPARPFSPIHPAYARSSTPKGAPRWPGDLPTMVRAPTRTVSRARSVGHALRDFIRGPRGNML</sequence>
<dbReference type="GeneID" id="54299994"/>
<feature type="compositionally biased region" description="Low complexity" evidence="1">
    <location>
        <begin position="27"/>
        <end position="38"/>
    </location>
</feature>
<dbReference type="OrthoDB" id="3907968at2759"/>
<evidence type="ECO:0000313" key="3">
    <source>
        <dbReference type="Proteomes" id="UP000799438"/>
    </source>
</evidence>
<dbReference type="RefSeq" id="XP_033393287.1">
    <property type="nucleotide sequence ID" value="XM_033542497.1"/>
</dbReference>
<organism evidence="2 3">
    <name type="scientific">Aplosporella prunicola CBS 121167</name>
    <dbReference type="NCBI Taxonomy" id="1176127"/>
    <lineage>
        <taxon>Eukaryota</taxon>
        <taxon>Fungi</taxon>
        <taxon>Dikarya</taxon>
        <taxon>Ascomycota</taxon>
        <taxon>Pezizomycotina</taxon>
        <taxon>Dothideomycetes</taxon>
        <taxon>Dothideomycetes incertae sedis</taxon>
        <taxon>Botryosphaeriales</taxon>
        <taxon>Aplosporellaceae</taxon>
        <taxon>Aplosporella</taxon>
    </lineage>
</organism>
<gene>
    <name evidence="2" type="ORF">K452DRAFT_301771</name>
</gene>
<accession>A0A6A6B054</accession>
<proteinExistence type="predicted"/>
<evidence type="ECO:0000313" key="2">
    <source>
        <dbReference type="EMBL" id="KAF2137572.1"/>
    </source>
</evidence>
<feature type="compositionally biased region" description="Polar residues" evidence="1">
    <location>
        <begin position="179"/>
        <end position="200"/>
    </location>
</feature>
<reference evidence="2" key="1">
    <citation type="journal article" date="2020" name="Stud. Mycol.">
        <title>101 Dothideomycetes genomes: a test case for predicting lifestyles and emergence of pathogens.</title>
        <authorList>
            <person name="Haridas S."/>
            <person name="Albert R."/>
            <person name="Binder M."/>
            <person name="Bloem J."/>
            <person name="Labutti K."/>
            <person name="Salamov A."/>
            <person name="Andreopoulos B."/>
            <person name="Baker S."/>
            <person name="Barry K."/>
            <person name="Bills G."/>
            <person name="Bluhm B."/>
            <person name="Cannon C."/>
            <person name="Castanera R."/>
            <person name="Culley D."/>
            <person name="Daum C."/>
            <person name="Ezra D."/>
            <person name="Gonzalez J."/>
            <person name="Henrissat B."/>
            <person name="Kuo A."/>
            <person name="Liang C."/>
            <person name="Lipzen A."/>
            <person name="Lutzoni F."/>
            <person name="Magnuson J."/>
            <person name="Mondo S."/>
            <person name="Nolan M."/>
            <person name="Ohm R."/>
            <person name="Pangilinan J."/>
            <person name="Park H.-J."/>
            <person name="Ramirez L."/>
            <person name="Alfaro M."/>
            <person name="Sun H."/>
            <person name="Tritt A."/>
            <person name="Yoshinaga Y."/>
            <person name="Zwiers L.-H."/>
            <person name="Turgeon B."/>
            <person name="Goodwin S."/>
            <person name="Spatafora J."/>
            <person name="Crous P."/>
            <person name="Grigoriev I."/>
        </authorList>
    </citation>
    <scope>NUCLEOTIDE SEQUENCE</scope>
    <source>
        <strain evidence="2">CBS 121167</strain>
    </source>
</reference>
<evidence type="ECO:0000256" key="1">
    <source>
        <dbReference type="SAM" id="MobiDB-lite"/>
    </source>
</evidence>
<dbReference type="AlphaFoldDB" id="A0A6A6B054"/>
<feature type="region of interest" description="Disordered" evidence="1">
    <location>
        <begin position="179"/>
        <end position="236"/>
    </location>
</feature>
<dbReference type="Proteomes" id="UP000799438">
    <property type="component" value="Unassembled WGS sequence"/>
</dbReference>
<feature type="region of interest" description="Disordered" evidence="1">
    <location>
        <begin position="117"/>
        <end position="152"/>
    </location>
</feature>
<keyword evidence="3" id="KW-1185">Reference proteome</keyword>
<feature type="region of interest" description="Disordered" evidence="1">
    <location>
        <begin position="1"/>
        <end position="89"/>
    </location>
</feature>